<accession>A0ABR7LMU4</accession>
<dbReference type="EMBL" id="JABVEC010000005">
    <property type="protein sequence ID" value="MBC6465820.1"/>
    <property type="molecule type" value="Genomic_DNA"/>
</dbReference>
<gene>
    <name evidence="1" type="ORF">HKK74_09965</name>
</gene>
<evidence type="ECO:0000313" key="2">
    <source>
        <dbReference type="Proteomes" id="UP000805614"/>
    </source>
</evidence>
<evidence type="ECO:0000313" key="1">
    <source>
        <dbReference type="EMBL" id="MBC6465820.1"/>
    </source>
</evidence>
<proteinExistence type="predicted"/>
<reference evidence="1 2" key="1">
    <citation type="submission" date="2020-06" db="EMBL/GenBank/DDBJ databases">
        <title>Actinomadura xiongansis sp. nov., isolated from soil of Baiyangdian.</title>
        <authorList>
            <person name="Zhang X."/>
        </authorList>
    </citation>
    <scope>NUCLEOTIDE SEQUENCE [LARGE SCALE GENOMIC DNA]</scope>
    <source>
        <strain evidence="1 2">HBUM206468</strain>
    </source>
</reference>
<name>A0ABR7LMU4_9ACTN</name>
<organism evidence="1 2">
    <name type="scientific">Actinomadura alba</name>
    <dbReference type="NCBI Taxonomy" id="406431"/>
    <lineage>
        <taxon>Bacteria</taxon>
        <taxon>Bacillati</taxon>
        <taxon>Actinomycetota</taxon>
        <taxon>Actinomycetes</taxon>
        <taxon>Streptosporangiales</taxon>
        <taxon>Thermomonosporaceae</taxon>
        <taxon>Actinomadura</taxon>
    </lineage>
</organism>
<dbReference type="RefSeq" id="WP_187242814.1">
    <property type="nucleotide sequence ID" value="NZ_BAAAOK010000006.1"/>
</dbReference>
<dbReference type="InterPro" id="IPR029787">
    <property type="entry name" value="Nucleotide_cyclase"/>
</dbReference>
<dbReference type="Proteomes" id="UP000805614">
    <property type="component" value="Unassembled WGS sequence"/>
</dbReference>
<dbReference type="SUPFAM" id="SSF55073">
    <property type="entry name" value="Nucleotide cyclase"/>
    <property type="match status" value="1"/>
</dbReference>
<protein>
    <submittedName>
        <fullName evidence="1">Uncharacterized protein</fullName>
    </submittedName>
</protein>
<keyword evidence="2" id="KW-1185">Reference proteome</keyword>
<dbReference type="Gene3D" id="3.30.70.1230">
    <property type="entry name" value="Nucleotide cyclase"/>
    <property type="match status" value="1"/>
</dbReference>
<comment type="caution">
    <text evidence="1">The sequence shown here is derived from an EMBL/GenBank/DDBJ whole genome shotgun (WGS) entry which is preliminary data.</text>
</comment>
<sequence>MEGTGQFGYRLLWAVDVEKYSRRDTRAQLLAQTELSEVLADAATAAGLDRGNWKTESRGDGELAVLPVHIDVAHAVGQFTRQMEVALADLNHGRPEPERLRLRLAMHYGTLTPGPFGYAGQAPIVASRLLDGRPLRRRLAEHPDQDLALAVSASLYDDVIMGGFCPLDPATFVPFRIAAKGATYRGLLYQPAEQAQALNGPTGPTGENRPVRMTGHVPGDAAAEASGAEERGAVVLYLNRAAR</sequence>